<dbReference type="InterPro" id="IPR000719">
    <property type="entry name" value="Prot_kinase_dom"/>
</dbReference>
<dbReference type="GO" id="GO:0000819">
    <property type="term" value="P:sister chromatid segregation"/>
    <property type="evidence" value="ECO:0007669"/>
    <property type="project" value="UniProtKB-ARBA"/>
</dbReference>
<dbReference type="PROSITE" id="PS00107">
    <property type="entry name" value="PROTEIN_KINASE_ATP"/>
    <property type="match status" value="1"/>
</dbReference>
<dbReference type="AlphaFoldDB" id="A0A8K0PK70"/>
<gene>
    <name evidence="18" type="ORF">KVT40_004402</name>
</gene>
<reference evidence="18" key="1">
    <citation type="submission" date="2021-07" db="EMBL/GenBank/DDBJ databases">
        <title>Elsinoe batatas strain:CRI-CJ2 Genome sequencing and assembly.</title>
        <authorList>
            <person name="Huang L."/>
        </authorList>
    </citation>
    <scope>NUCLEOTIDE SEQUENCE</scope>
    <source>
        <strain evidence="18">CRI-CJ2</strain>
    </source>
</reference>
<protein>
    <recommendedName>
        <fullName evidence="2 15">Aurora kinase</fullName>
        <ecNumber evidence="1 15">2.7.11.1</ecNumber>
    </recommendedName>
</protein>
<dbReference type="GO" id="GO:0045143">
    <property type="term" value="P:homologous chromosome segregation"/>
    <property type="evidence" value="ECO:0007669"/>
    <property type="project" value="UniProtKB-ARBA"/>
</dbReference>
<evidence type="ECO:0000256" key="7">
    <source>
        <dbReference type="ARBA" id="ARBA00022840"/>
    </source>
</evidence>
<evidence type="ECO:0000313" key="18">
    <source>
        <dbReference type="EMBL" id="KAG8628529.1"/>
    </source>
</evidence>
<keyword evidence="4 15" id="KW-0808">Transferase</keyword>
<comment type="similarity">
    <text evidence="15">Belongs to the protein kinase superfamily. Ser/Thr protein kinase family. Aurora subfamily.</text>
</comment>
<dbReference type="OrthoDB" id="377346at2759"/>
<dbReference type="InterPro" id="IPR030616">
    <property type="entry name" value="Aur-like"/>
</dbReference>
<keyword evidence="7 11" id="KW-0067">ATP-binding</keyword>
<evidence type="ECO:0000256" key="14">
    <source>
        <dbReference type="RuleBase" id="RU000304"/>
    </source>
</evidence>
<feature type="domain" description="Protein kinase" evidence="17">
    <location>
        <begin position="116"/>
        <end position="368"/>
    </location>
</feature>
<dbReference type="FunFam" id="1.10.510.10:FF:000235">
    <property type="entry name" value="Serine/threonine-protein kinase ark1"/>
    <property type="match status" value="1"/>
</dbReference>
<evidence type="ECO:0000256" key="10">
    <source>
        <dbReference type="PIRSR" id="PIRSR630616-1"/>
    </source>
</evidence>
<evidence type="ECO:0000256" key="8">
    <source>
        <dbReference type="ARBA" id="ARBA00047899"/>
    </source>
</evidence>
<dbReference type="Proteomes" id="UP000809789">
    <property type="component" value="Unassembled WGS sequence"/>
</dbReference>
<dbReference type="Pfam" id="PF00069">
    <property type="entry name" value="Pkinase"/>
    <property type="match status" value="1"/>
</dbReference>
<dbReference type="InterPro" id="IPR011009">
    <property type="entry name" value="Kinase-like_dom_sf"/>
</dbReference>
<comment type="caution">
    <text evidence="18">The sequence shown here is derived from an EMBL/GenBank/DDBJ whole genome shotgun (WGS) entry which is preliminary data.</text>
</comment>
<dbReference type="SMART" id="SM00220">
    <property type="entry name" value="S_TKc"/>
    <property type="match status" value="1"/>
</dbReference>
<proteinExistence type="inferred from homology"/>
<dbReference type="GO" id="GO:0008608">
    <property type="term" value="P:attachment of spindle microtubules to kinetochore"/>
    <property type="evidence" value="ECO:0007669"/>
    <property type="project" value="UniProtKB-ARBA"/>
</dbReference>
<evidence type="ECO:0000256" key="1">
    <source>
        <dbReference type="ARBA" id="ARBA00012513"/>
    </source>
</evidence>
<dbReference type="EC" id="2.7.11.1" evidence="1 15"/>
<dbReference type="FunFam" id="3.30.200.20:FF:000042">
    <property type="entry name" value="Aurora kinase A"/>
    <property type="match status" value="1"/>
</dbReference>
<evidence type="ECO:0000256" key="11">
    <source>
        <dbReference type="PIRSR" id="PIRSR630616-2"/>
    </source>
</evidence>
<evidence type="ECO:0000256" key="9">
    <source>
        <dbReference type="ARBA" id="ARBA00048679"/>
    </source>
</evidence>
<feature type="compositionally biased region" description="Polar residues" evidence="16">
    <location>
        <begin position="96"/>
        <end position="109"/>
    </location>
</feature>
<evidence type="ECO:0000256" key="5">
    <source>
        <dbReference type="ARBA" id="ARBA00022741"/>
    </source>
</evidence>
<dbReference type="CDD" id="cd14007">
    <property type="entry name" value="STKc_Aurora"/>
    <property type="match status" value="1"/>
</dbReference>
<comment type="catalytic activity">
    <reaction evidence="9 15">
        <text>L-seryl-[protein] + ATP = O-phospho-L-seryl-[protein] + ADP + H(+)</text>
        <dbReference type="Rhea" id="RHEA:17989"/>
        <dbReference type="Rhea" id="RHEA-COMP:9863"/>
        <dbReference type="Rhea" id="RHEA-COMP:11604"/>
        <dbReference type="ChEBI" id="CHEBI:15378"/>
        <dbReference type="ChEBI" id="CHEBI:29999"/>
        <dbReference type="ChEBI" id="CHEBI:30616"/>
        <dbReference type="ChEBI" id="CHEBI:83421"/>
        <dbReference type="ChEBI" id="CHEBI:456216"/>
        <dbReference type="EC" id="2.7.11.1"/>
    </reaction>
</comment>
<dbReference type="GO" id="GO:0005524">
    <property type="term" value="F:ATP binding"/>
    <property type="evidence" value="ECO:0007669"/>
    <property type="project" value="UniProtKB-UniRule"/>
</dbReference>
<feature type="binding site" evidence="11">
    <location>
        <begin position="243"/>
        <end position="244"/>
    </location>
    <ligand>
        <name>ATP</name>
        <dbReference type="ChEBI" id="CHEBI:30616"/>
    </ligand>
</feature>
<dbReference type="PANTHER" id="PTHR24350">
    <property type="entry name" value="SERINE/THREONINE-PROTEIN KINASE IAL-RELATED"/>
    <property type="match status" value="1"/>
</dbReference>
<evidence type="ECO:0000256" key="12">
    <source>
        <dbReference type="PIRSR" id="PIRSR630616-3"/>
    </source>
</evidence>
<organism evidence="18 19">
    <name type="scientific">Elsinoe batatas</name>
    <dbReference type="NCBI Taxonomy" id="2601811"/>
    <lineage>
        <taxon>Eukaryota</taxon>
        <taxon>Fungi</taxon>
        <taxon>Dikarya</taxon>
        <taxon>Ascomycota</taxon>
        <taxon>Pezizomycotina</taxon>
        <taxon>Dothideomycetes</taxon>
        <taxon>Dothideomycetidae</taxon>
        <taxon>Myriangiales</taxon>
        <taxon>Elsinoaceae</taxon>
        <taxon>Elsinoe</taxon>
    </lineage>
</organism>
<feature type="active site" description="Proton acceptor" evidence="10">
    <location>
        <position position="239"/>
    </location>
</feature>
<sequence>MDVQSLEARLEGISVNDENYDGAAYQKSKAALSTSISMSSLNASAAANRMKLPLQKLASANAAKGQTGQPAATFAKITLPSQAAQRNSDAERKSDSSNYSAPAQPTTPKQFHLGMFEIGKPLGKGKFGRVYLAREKSTGFVCALKVLHKSELQQGKVEKQVRREIEIQSNLAHPNILRLYGHFHDSKRIFLILEFAGKGELYKHLRKEQRFPEWKAAQYIAQMAAALKYLHKKHVIHRDIKPENILVGIHGEIKISDFGWSVHAPNNRRQTMCGTLDYLPPEMLRGKDDNWYNEKVDLWSLGVLTYEFLVGEAPFEDTPVMTQRRIARGEMSIPNFVSPEARDLIKRLLVLDPEKRLSLAEVQQHPWIIKHCVKGERAYQRTSGGKE</sequence>
<dbReference type="GO" id="GO:0072479">
    <property type="term" value="P:response to mitotic cell cycle spindle assembly checkpoint signaling"/>
    <property type="evidence" value="ECO:0007669"/>
    <property type="project" value="UniProtKB-ARBA"/>
</dbReference>
<feature type="binding site" evidence="11 13">
    <location>
        <position position="145"/>
    </location>
    <ligand>
        <name>ATP</name>
        <dbReference type="ChEBI" id="CHEBI:30616"/>
    </ligand>
</feature>
<dbReference type="GO" id="GO:0000776">
    <property type="term" value="C:kinetochore"/>
    <property type="evidence" value="ECO:0007669"/>
    <property type="project" value="UniProtKB-ARBA"/>
</dbReference>
<feature type="region of interest" description="Disordered" evidence="16">
    <location>
        <begin position="76"/>
        <end position="110"/>
    </location>
</feature>
<dbReference type="PROSITE" id="PS00108">
    <property type="entry name" value="PROTEIN_KINASE_ST"/>
    <property type="match status" value="1"/>
</dbReference>
<dbReference type="GO" id="GO:0004674">
    <property type="term" value="F:protein serine/threonine kinase activity"/>
    <property type="evidence" value="ECO:0007669"/>
    <property type="project" value="UniProtKB-KW"/>
</dbReference>
<comment type="catalytic activity">
    <reaction evidence="8 15">
        <text>L-threonyl-[protein] + ATP = O-phospho-L-threonyl-[protein] + ADP + H(+)</text>
        <dbReference type="Rhea" id="RHEA:46608"/>
        <dbReference type="Rhea" id="RHEA-COMP:11060"/>
        <dbReference type="Rhea" id="RHEA-COMP:11605"/>
        <dbReference type="ChEBI" id="CHEBI:15378"/>
        <dbReference type="ChEBI" id="CHEBI:30013"/>
        <dbReference type="ChEBI" id="CHEBI:30616"/>
        <dbReference type="ChEBI" id="CHEBI:61977"/>
        <dbReference type="ChEBI" id="CHEBI:456216"/>
        <dbReference type="EC" id="2.7.11.1"/>
    </reaction>
</comment>
<accession>A0A8K0PK70</accession>
<dbReference type="SUPFAM" id="SSF56112">
    <property type="entry name" value="Protein kinase-like (PK-like)"/>
    <property type="match status" value="1"/>
</dbReference>
<evidence type="ECO:0000256" key="16">
    <source>
        <dbReference type="SAM" id="MobiDB-lite"/>
    </source>
</evidence>
<evidence type="ECO:0000256" key="3">
    <source>
        <dbReference type="ARBA" id="ARBA00022527"/>
    </source>
</evidence>
<dbReference type="EMBL" id="JAESVG020000004">
    <property type="protein sequence ID" value="KAG8628529.1"/>
    <property type="molecule type" value="Genomic_DNA"/>
</dbReference>
<evidence type="ECO:0000256" key="4">
    <source>
        <dbReference type="ARBA" id="ARBA00022679"/>
    </source>
</evidence>
<dbReference type="GO" id="GO:0044779">
    <property type="term" value="P:meiotic spindle checkpoint signaling"/>
    <property type="evidence" value="ECO:0007669"/>
    <property type="project" value="UniProtKB-ARBA"/>
</dbReference>
<dbReference type="GO" id="GO:1902115">
    <property type="term" value="P:regulation of organelle assembly"/>
    <property type="evidence" value="ECO:0007669"/>
    <property type="project" value="UniProtKB-ARBA"/>
</dbReference>
<dbReference type="GO" id="GO:0032133">
    <property type="term" value="C:chromosome passenger complex"/>
    <property type="evidence" value="ECO:0007669"/>
    <property type="project" value="UniProtKB-ARBA"/>
</dbReference>
<keyword evidence="3 14" id="KW-0723">Serine/threonine-protein kinase</keyword>
<evidence type="ECO:0000313" key="19">
    <source>
        <dbReference type="Proteomes" id="UP000809789"/>
    </source>
</evidence>
<keyword evidence="6 15" id="KW-0418">Kinase</keyword>
<dbReference type="GO" id="GO:0032465">
    <property type="term" value="P:regulation of cytokinesis"/>
    <property type="evidence" value="ECO:0007669"/>
    <property type="project" value="UniProtKB-ARBA"/>
</dbReference>
<dbReference type="GO" id="GO:0090266">
    <property type="term" value="P:regulation of mitotic cell cycle spindle assembly checkpoint"/>
    <property type="evidence" value="ECO:0007669"/>
    <property type="project" value="UniProtKB-ARBA"/>
</dbReference>
<feature type="cross-link" description="Glycyl lysine isopeptide (Lys-Gly) (interchain with G-Cter in SUMO2)" evidence="12">
    <location>
        <position position="241"/>
    </location>
</feature>
<evidence type="ECO:0000256" key="13">
    <source>
        <dbReference type="PROSITE-ProRule" id="PRU10141"/>
    </source>
</evidence>
<name>A0A8K0PK70_9PEZI</name>
<evidence type="ECO:0000259" key="17">
    <source>
        <dbReference type="PROSITE" id="PS50011"/>
    </source>
</evidence>
<keyword evidence="5 11" id="KW-0547">Nucleotide-binding</keyword>
<feature type="binding site" evidence="11">
    <location>
        <begin position="194"/>
        <end position="196"/>
    </location>
    <ligand>
        <name>ATP</name>
        <dbReference type="ChEBI" id="CHEBI:30616"/>
    </ligand>
</feature>
<feature type="binding site" evidence="11">
    <location>
        <position position="126"/>
    </location>
    <ligand>
        <name>ATP</name>
        <dbReference type="ChEBI" id="CHEBI:30616"/>
    </ligand>
</feature>
<dbReference type="InterPro" id="IPR017441">
    <property type="entry name" value="Protein_kinase_ATP_BS"/>
</dbReference>
<dbReference type="InterPro" id="IPR008271">
    <property type="entry name" value="Ser/Thr_kinase_AS"/>
</dbReference>
<dbReference type="PROSITE" id="PS50011">
    <property type="entry name" value="PROTEIN_KINASE_DOM"/>
    <property type="match status" value="1"/>
</dbReference>
<evidence type="ECO:0000256" key="15">
    <source>
        <dbReference type="RuleBase" id="RU367134"/>
    </source>
</evidence>
<evidence type="ECO:0000256" key="2">
    <source>
        <dbReference type="ARBA" id="ARBA00021157"/>
    </source>
</evidence>
<dbReference type="Gene3D" id="1.10.510.10">
    <property type="entry name" value="Transferase(Phosphotransferase) domain 1"/>
    <property type="match status" value="1"/>
</dbReference>
<evidence type="ECO:0000256" key="6">
    <source>
        <dbReference type="ARBA" id="ARBA00022777"/>
    </source>
</evidence>
<feature type="binding site" evidence="11">
    <location>
        <position position="257"/>
    </location>
    <ligand>
        <name>ATP</name>
        <dbReference type="ChEBI" id="CHEBI:30616"/>
    </ligand>
</feature>
<dbReference type="GO" id="GO:0051233">
    <property type="term" value="C:spindle midzone"/>
    <property type="evidence" value="ECO:0007669"/>
    <property type="project" value="UniProtKB-ARBA"/>
</dbReference>
<keyword evidence="19" id="KW-1185">Reference proteome</keyword>